<keyword evidence="4" id="KW-1185">Reference proteome</keyword>
<feature type="compositionally biased region" description="Acidic residues" evidence="2">
    <location>
        <begin position="55"/>
        <end position="71"/>
    </location>
</feature>
<feature type="compositionally biased region" description="Pro residues" evidence="2">
    <location>
        <begin position="116"/>
        <end position="127"/>
    </location>
</feature>
<evidence type="ECO:0000313" key="4">
    <source>
        <dbReference type="Proteomes" id="UP001151760"/>
    </source>
</evidence>
<feature type="region of interest" description="Disordered" evidence="2">
    <location>
        <begin position="47"/>
        <end position="130"/>
    </location>
</feature>
<feature type="compositionally biased region" description="Polar residues" evidence="2">
    <location>
        <begin position="72"/>
        <end position="82"/>
    </location>
</feature>
<proteinExistence type="predicted"/>
<comment type="caution">
    <text evidence="3">The sequence shown here is derived from an EMBL/GenBank/DDBJ whole genome shotgun (WGS) entry which is preliminary data.</text>
</comment>
<accession>A0ABQ4YV37</accession>
<keyword evidence="1" id="KW-0175">Coiled coil</keyword>
<evidence type="ECO:0000256" key="1">
    <source>
        <dbReference type="SAM" id="Coils"/>
    </source>
</evidence>
<evidence type="ECO:0000256" key="2">
    <source>
        <dbReference type="SAM" id="MobiDB-lite"/>
    </source>
</evidence>
<organism evidence="3 4">
    <name type="scientific">Tanacetum coccineum</name>
    <dbReference type="NCBI Taxonomy" id="301880"/>
    <lineage>
        <taxon>Eukaryota</taxon>
        <taxon>Viridiplantae</taxon>
        <taxon>Streptophyta</taxon>
        <taxon>Embryophyta</taxon>
        <taxon>Tracheophyta</taxon>
        <taxon>Spermatophyta</taxon>
        <taxon>Magnoliopsida</taxon>
        <taxon>eudicotyledons</taxon>
        <taxon>Gunneridae</taxon>
        <taxon>Pentapetalae</taxon>
        <taxon>asterids</taxon>
        <taxon>campanulids</taxon>
        <taxon>Asterales</taxon>
        <taxon>Asteraceae</taxon>
        <taxon>Asteroideae</taxon>
        <taxon>Anthemideae</taxon>
        <taxon>Anthemidinae</taxon>
        <taxon>Tanacetum</taxon>
    </lineage>
</organism>
<evidence type="ECO:0000313" key="3">
    <source>
        <dbReference type="EMBL" id="GJS80658.1"/>
    </source>
</evidence>
<feature type="compositionally biased region" description="Low complexity" evidence="2">
    <location>
        <begin position="93"/>
        <end position="106"/>
    </location>
</feature>
<dbReference type="EMBL" id="BQNB010010687">
    <property type="protein sequence ID" value="GJS80658.1"/>
    <property type="molecule type" value="Genomic_DNA"/>
</dbReference>
<feature type="coiled-coil region" evidence="1">
    <location>
        <begin position="200"/>
        <end position="234"/>
    </location>
</feature>
<name>A0ABQ4YV37_9ASTR</name>
<dbReference type="Proteomes" id="UP001151760">
    <property type="component" value="Unassembled WGS sequence"/>
</dbReference>
<reference evidence="3" key="2">
    <citation type="submission" date="2022-01" db="EMBL/GenBank/DDBJ databases">
        <authorList>
            <person name="Yamashiro T."/>
            <person name="Shiraishi A."/>
            <person name="Satake H."/>
            <person name="Nakayama K."/>
        </authorList>
    </citation>
    <scope>NUCLEOTIDE SEQUENCE</scope>
</reference>
<reference evidence="3" key="1">
    <citation type="journal article" date="2022" name="Int. J. Mol. Sci.">
        <title>Draft Genome of Tanacetum Coccineum: Genomic Comparison of Closely Related Tanacetum-Family Plants.</title>
        <authorList>
            <person name="Yamashiro T."/>
            <person name="Shiraishi A."/>
            <person name="Nakayama K."/>
            <person name="Satake H."/>
        </authorList>
    </citation>
    <scope>NUCLEOTIDE SEQUENCE</scope>
</reference>
<gene>
    <name evidence="3" type="ORF">Tco_0730539</name>
</gene>
<sequence>MTTPRTPVKSRTGIFIPFIILSNYEDEDTTLPVVYALLSSDYVPASPDYSLNSDSDSEPTEYDSPDEDLTENAESLQTQTALTPEIPLPPSATSPYLPTLSLLPSSSRKRSRSPSLPLPSVSPPPAVSSPAPAAVAMAYIEQETMTLRARVKTLEQQDIDSQMTNILEITELRSRVEYVETHLEQSHARHTRYKVRLQRAEMTRQDVKALHARAEAVEQQAKTLQASLGAAQMDSTDLLESR</sequence>
<protein>
    <submittedName>
        <fullName evidence="3">Uncharacterized protein</fullName>
    </submittedName>
</protein>